<sequence>MSVRTGLVCPCGSDLLADLLAELRGEVDRGVLAHARAGVVTGETMATVLWSAQAQNQSVDSFLVSALMAFVDWHLATAPSISTSSGSPISSTFCMPPLLLVEPSLTSFWMFAKNLSSVDCGLAILP</sequence>
<dbReference type="EMBL" id="AP035768">
    <property type="protein sequence ID" value="BFO21531.1"/>
    <property type="molecule type" value="Genomic_DNA"/>
</dbReference>
<evidence type="ECO:0000313" key="1">
    <source>
        <dbReference type="EMBL" id="BFO21531.1"/>
    </source>
</evidence>
<reference evidence="1" key="2">
    <citation type="submission" date="2024-07" db="EMBL/GenBank/DDBJ databases">
        <title>Streptomyces haneummycinica sp. nov., a new antibiotic-producing actinobacterium isolated from marine sediment.</title>
        <authorList>
            <person name="Uemura M."/>
            <person name="Hamada M."/>
            <person name="Hirano S."/>
            <person name="Kobayashi K."/>
            <person name="Ohshiro T."/>
            <person name="Kobayashi T."/>
            <person name="Terahara T."/>
        </authorList>
    </citation>
    <scope>NUCLEOTIDE SEQUENCE</scope>
    <source>
        <strain evidence="1">KM77-8</strain>
    </source>
</reference>
<name>A0AAT9HVW9_9ACTN</name>
<organism evidence="1">
    <name type="scientific">Streptomyces haneummycinicus</name>
    <dbReference type="NCBI Taxonomy" id="3074435"/>
    <lineage>
        <taxon>Bacteria</taxon>
        <taxon>Bacillati</taxon>
        <taxon>Actinomycetota</taxon>
        <taxon>Actinomycetes</taxon>
        <taxon>Kitasatosporales</taxon>
        <taxon>Streptomycetaceae</taxon>
        <taxon>Streptomyces</taxon>
    </lineage>
</organism>
<reference evidence="1" key="1">
    <citation type="submission" date="2024-06" db="EMBL/GenBank/DDBJ databases">
        <authorList>
            <consortium name="consrtm"/>
            <person name="Uemura M."/>
            <person name="Terahara T."/>
        </authorList>
    </citation>
    <scope>NUCLEOTIDE SEQUENCE</scope>
    <source>
        <strain evidence="1">KM77-8</strain>
    </source>
</reference>
<dbReference type="AlphaFoldDB" id="A0AAT9HVW9"/>
<accession>A0AAT9HVW9</accession>
<protein>
    <submittedName>
        <fullName evidence="1">Uncharacterized protein</fullName>
    </submittedName>
</protein>
<gene>
    <name evidence="1" type="ORF">SHKM778_79190</name>
</gene>
<proteinExistence type="predicted"/>